<keyword evidence="11" id="KW-1185">Reference proteome</keyword>
<evidence type="ECO:0000259" key="9">
    <source>
        <dbReference type="PROSITE" id="PS50929"/>
    </source>
</evidence>
<dbReference type="Gene3D" id="1.20.1560.10">
    <property type="entry name" value="ABC transporter type 1, transmembrane domain"/>
    <property type="match status" value="1"/>
</dbReference>
<evidence type="ECO:0000256" key="2">
    <source>
        <dbReference type="ARBA" id="ARBA00022741"/>
    </source>
</evidence>
<keyword evidence="5 8" id="KW-0472">Membrane</keyword>
<dbReference type="SUPFAM" id="SSF53067">
    <property type="entry name" value="Actin-like ATPase domain"/>
    <property type="match status" value="2"/>
</dbReference>
<dbReference type="CDD" id="cd18578">
    <property type="entry name" value="ABC_6TM_Pgp_ABCB1_D2_like"/>
    <property type="match status" value="1"/>
</dbReference>
<keyword evidence="6" id="KW-0143">Chaperone</keyword>
<dbReference type="Gene3D" id="3.30.420.40">
    <property type="match status" value="3"/>
</dbReference>
<evidence type="ECO:0000256" key="4">
    <source>
        <dbReference type="ARBA" id="ARBA00022989"/>
    </source>
</evidence>
<dbReference type="GO" id="GO:0034663">
    <property type="term" value="C:endoplasmic reticulum chaperone complex"/>
    <property type="evidence" value="ECO:0007669"/>
    <property type="project" value="TreeGrafter"/>
</dbReference>
<dbReference type="GO" id="GO:0140359">
    <property type="term" value="F:ABC-type transporter activity"/>
    <property type="evidence" value="ECO:0007669"/>
    <property type="project" value="InterPro"/>
</dbReference>
<dbReference type="PROSITE" id="PS50929">
    <property type="entry name" value="ABC_TM1F"/>
    <property type="match status" value="1"/>
</dbReference>
<keyword evidence="3" id="KW-0067">ATP-binding</keyword>
<dbReference type="Pfam" id="PF00664">
    <property type="entry name" value="ABC_membrane"/>
    <property type="match status" value="1"/>
</dbReference>
<organism evidence="10 11">
    <name type="scientific">Athelia psychrophila</name>
    <dbReference type="NCBI Taxonomy" id="1759441"/>
    <lineage>
        <taxon>Eukaryota</taxon>
        <taxon>Fungi</taxon>
        <taxon>Dikarya</taxon>
        <taxon>Basidiomycota</taxon>
        <taxon>Agaricomycotina</taxon>
        <taxon>Agaricomycetes</taxon>
        <taxon>Agaricomycetidae</taxon>
        <taxon>Atheliales</taxon>
        <taxon>Atheliaceae</taxon>
        <taxon>Athelia</taxon>
    </lineage>
</organism>
<dbReference type="GO" id="GO:0140662">
    <property type="term" value="F:ATP-dependent protein folding chaperone"/>
    <property type="evidence" value="ECO:0007669"/>
    <property type="project" value="InterPro"/>
</dbReference>
<dbReference type="InterPro" id="IPR011527">
    <property type="entry name" value="ABC1_TM_dom"/>
</dbReference>
<evidence type="ECO:0000256" key="6">
    <source>
        <dbReference type="ARBA" id="ARBA00023186"/>
    </source>
</evidence>
<evidence type="ECO:0000256" key="7">
    <source>
        <dbReference type="SAM" id="MobiDB-lite"/>
    </source>
</evidence>
<evidence type="ECO:0000256" key="5">
    <source>
        <dbReference type="ARBA" id="ARBA00023136"/>
    </source>
</evidence>
<feature type="domain" description="ABC transmembrane type-1" evidence="9">
    <location>
        <begin position="381"/>
        <end position="534"/>
    </location>
</feature>
<dbReference type="PANTHER" id="PTHR45639:SF3">
    <property type="entry name" value="HYPOXIA UP-REGULATED PROTEIN 1"/>
    <property type="match status" value="1"/>
</dbReference>
<dbReference type="SUPFAM" id="SSF90123">
    <property type="entry name" value="ABC transporter transmembrane region"/>
    <property type="match status" value="1"/>
</dbReference>
<dbReference type="GO" id="GO:0030968">
    <property type="term" value="P:endoplasmic reticulum unfolded protein response"/>
    <property type="evidence" value="ECO:0007669"/>
    <property type="project" value="TreeGrafter"/>
</dbReference>
<dbReference type="Pfam" id="PF00012">
    <property type="entry name" value="HSP70"/>
    <property type="match status" value="1"/>
</dbReference>
<dbReference type="STRING" id="436010.A0A166MW77"/>
<dbReference type="GO" id="GO:0005524">
    <property type="term" value="F:ATP binding"/>
    <property type="evidence" value="ECO:0007669"/>
    <property type="project" value="UniProtKB-KW"/>
</dbReference>
<keyword evidence="1 8" id="KW-0812">Transmembrane</keyword>
<evidence type="ECO:0000256" key="1">
    <source>
        <dbReference type="ARBA" id="ARBA00022692"/>
    </source>
</evidence>
<feature type="transmembrane region" description="Helical" evidence="8">
    <location>
        <begin position="470"/>
        <end position="489"/>
    </location>
</feature>
<proteinExistence type="predicted"/>
<dbReference type="Proteomes" id="UP000076532">
    <property type="component" value="Unassembled WGS sequence"/>
</dbReference>
<gene>
    <name evidence="10" type="ORF">FIBSPDRAFT_888845</name>
</gene>
<dbReference type="Gene3D" id="3.30.30.30">
    <property type="match status" value="1"/>
</dbReference>
<dbReference type="InterPro" id="IPR013126">
    <property type="entry name" value="Hsp_70_fam"/>
</dbReference>
<evidence type="ECO:0000256" key="3">
    <source>
        <dbReference type="ARBA" id="ARBA00022840"/>
    </source>
</evidence>
<dbReference type="EMBL" id="KV417526">
    <property type="protein sequence ID" value="KZP24383.1"/>
    <property type="molecule type" value="Genomic_DNA"/>
</dbReference>
<feature type="transmembrane region" description="Helical" evidence="8">
    <location>
        <begin position="382"/>
        <end position="411"/>
    </location>
</feature>
<keyword evidence="2" id="KW-0547">Nucleotide-binding</keyword>
<evidence type="ECO:0000313" key="11">
    <source>
        <dbReference type="Proteomes" id="UP000076532"/>
    </source>
</evidence>
<dbReference type="PANTHER" id="PTHR45639">
    <property type="entry name" value="HSC70CB, ISOFORM G-RELATED"/>
    <property type="match status" value="1"/>
</dbReference>
<dbReference type="AlphaFoldDB" id="A0A166MW77"/>
<feature type="region of interest" description="Disordered" evidence="7">
    <location>
        <begin position="215"/>
        <end position="258"/>
    </location>
</feature>
<dbReference type="GO" id="GO:0016020">
    <property type="term" value="C:membrane"/>
    <property type="evidence" value="ECO:0007669"/>
    <property type="project" value="InterPro"/>
</dbReference>
<sequence>MKPGVPFDVLLNQDSKRKIQSSVGWEKTDRLYGSDAYNIVYPTGRPLPQDSFSSLKYPEPVSYFAKISTAETVPNEDGRTMLKRSDGVEWNVHDLLAMQFGYIKSLAEDLAGEKVLDTILAVPPFFNQFERDHIVDALELGGVRILALINDGTAVVVNYAMTRAFPAPEYHVIYDAGASSVRATVVQFSSEGAGKGKAAGTQITVAGVGYDREIGGTDMDRWHPRRRGQRQGQEGHPRGQARDGEAVEGGRARRSSARHLRRRVFAQPIADALNDAGLTLDNIISVILAGGASRTPLVQTPNRGPRGSRRTYTTVTGMAYPAFGVVYAKGINSFSQLDKLTRQFESDRVILWFFIIAIESTRPRTFSSSTARRTAPAIKPSVVIVIAGSVLGLIFVWKLGLVGIACMPLVISAGYTRLTNKKEHADSAQLACEAAGAIRAVASLTSEYQCVAQYSDSLQGPLKRSNRTALLSNLFYLLSQSISFFVIALCSGTDSRLIANLEFSIFDFFVGLMSTVFGTTQASNVFSFVPDVSSAKHAVSDIFKLLGDPLASKIYLDVELITDLNLQEYRKQIALVSKSRQSMSVGCDGGGR</sequence>
<reference evidence="10 11" key="1">
    <citation type="journal article" date="2016" name="Mol. Biol. Evol.">
        <title>Comparative Genomics of Early-Diverging Mushroom-Forming Fungi Provides Insights into the Origins of Lignocellulose Decay Capabilities.</title>
        <authorList>
            <person name="Nagy L.G."/>
            <person name="Riley R."/>
            <person name="Tritt A."/>
            <person name="Adam C."/>
            <person name="Daum C."/>
            <person name="Floudas D."/>
            <person name="Sun H."/>
            <person name="Yadav J.S."/>
            <person name="Pangilinan J."/>
            <person name="Larsson K.H."/>
            <person name="Matsuura K."/>
            <person name="Barry K."/>
            <person name="Labutti K."/>
            <person name="Kuo R."/>
            <person name="Ohm R.A."/>
            <person name="Bhattacharya S.S."/>
            <person name="Shirouzu T."/>
            <person name="Yoshinaga Y."/>
            <person name="Martin F.M."/>
            <person name="Grigoriev I.V."/>
            <person name="Hibbett D.S."/>
        </authorList>
    </citation>
    <scope>NUCLEOTIDE SEQUENCE [LARGE SCALE GENOMIC DNA]</scope>
    <source>
        <strain evidence="10 11">CBS 109695</strain>
    </source>
</reference>
<evidence type="ECO:0000256" key="8">
    <source>
        <dbReference type="SAM" id="Phobius"/>
    </source>
</evidence>
<keyword evidence="4 8" id="KW-1133">Transmembrane helix</keyword>
<accession>A0A166MW77</accession>
<dbReference type="InterPro" id="IPR036640">
    <property type="entry name" value="ABC1_TM_sf"/>
</dbReference>
<evidence type="ECO:0000313" key="10">
    <source>
        <dbReference type="EMBL" id="KZP24383.1"/>
    </source>
</evidence>
<protein>
    <recommendedName>
        <fullName evidence="9">ABC transmembrane type-1 domain-containing protein</fullName>
    </recommendedName>
</protein>
<dbReference type="OrthoDB" id="10262720at2759"/>
<feature type="compositionally biased region" description="Basic and acidic residues" evidence="7">
    <location>
        <begin position="233"/>
        <end position="251"/>
    </location>
</feature>
<name>A0A166MW77_9AGAM</name>
<dbReference type="InterPro" id="IPR043129">
    <property type="entry name" value="ATPase_NBD"/>
</dbReference>